<organism evidence="1 2">
    <name type="scientific">Panagrolaimus sp. PS1159</name>
    <dbReference type="NCBI Taxonomy" id="55785"/>
    <lineage>
        <taxon>Eukaryota</taxon>
        <taxon>Metazoa</taxon>
        <taxon>Ecdysozoa</taxon>
        <taxon>Nematoda</taxon>
        <taxon>Chromadorea</taxon>
        <taxon>Rhabditida</taxon>
        <taxon>Tylenchina</taxon>
        <taxon>Panagrolaimomorpha</taxon>
        <taxon>Panagrolaimoidea</taxon>
        <taxon>Panagrolaimidae</taxon>
        <taxon>Panagrolaimus</taxon>
    </lineage>
</organism>
<sequence>MSSSKILGLNKSIYKERPKLSSGKQVLKPRYKQNSQKRYELILKCLDIGEKEKKMGKAFGESKAKLTDFLELQFCGEDETLVIKSVAWGRYVSTCLRLFTVGCVFKINFQPTEAFADFEASTVPYCISLSGKKSKVANAGEIRPGKELTTPPAPKKSRKGSKKMEKPKVPEIDADGDEELMDVQTNYPGARKESGASSKSKKDESSSESDSSESDSEKEKSSSSSSSDQEPEAE</sequence>
<name>A0AC35FK64_9BILA</name>
<protein>
    <submittedName>
        <fullName evidence="2">Uncharacterized protein</fullName>
    </submittedName>
</protein>
<evidence type="ECO:0000313" key="1">
    <source>
        <dbReference type="Proteomes" id="UP000887580"/>
    </source>
</evidence>
<accession>A0AC35FK64</accession>
<dbReference type="Proteomes" id="UP000887580">
    <property type="component" value="Unplaced"/>
</dbReference>
<evidence type="ECO:0000313" key="2">
    <source>
        <dbReference type="WBParaSite" id="PS1159_v2.g18373.t1"/>
    </source>
</evidence>
<reference evidence="2" key="1">
    <citation type="submission" date="2022-11" db="UniProtKB">
        <authorList>
            <consortium name="WormBaseParasite"/>
        </authorList>
    </citation>
    <scope>IDENTIFICATION</scope>
</reference>
<dbReference type="WBParaSite" id="PS1159_v2.g18373.t1">
    <property type="protein sequence ID" value="PS1159_v2.g18373.t1"/>
    <property type="gene ID" value="PS1159_v2.g18373"/>
</dbReference>
<proteinExistence type="predicted"/>